<organism evidence="6 7">
    <name type="scientific">Celeribacter neptunius</name>
    <dbReference type="NCBI Taxonomy" id="588602"/>
    <lineage>
        <taxon>Bacteria</taxon>
        <taxon>Pseudomonadati</taxon>
        <taxon>Pseudomonadota</taxon>
        <taxon>Alphaproteobacteria</taxon>
        <taxon>Rhodobacterales</taxon>
        <taxon>Roseobacteraceae</taxon>
        <taxon>Celeribacter</taxon>
    </lineage>
</organism>
<feature type="transmembrane region" description="Helical" evidence="5">
    <location>
        <begin position="147"/>
        <end position="168"/>
    </location>
</feature>
<name>A0A1I3LNL3_9RHOB</name>
<accession>A0A1I3LNL3</accession>
<dbReference type="InterPro" id="IPR008217">
    <property type="entry name" value="Ccc1_fam"/>
</dbReference>
<feature type="transmembrane region" description="Helical" evidence="5">
    <location>
        <begin position="46"/>
        <end position="69"/>
    </location>
</feature>
<dbReference type="EMBL" id="FORH01000001">
    <property type="protein sequence ID" value="SFI86075.1"/>
    <property type="molecule type" value="Genomic_DNA"/>
</dbReference>
<evidence type="ECO:0000256" key="4">
    <source>
        <dbReference type="ARBA" id="ARBA00023136"/>
    </source>
</evidence>
<keyword evidence="3 5" id="KW-1133">Transmembrane helix</keyword>
<feature type="transmembrane region" description="Helical" evidence="5">
    <location>
        <begin position="21"/>
        <end position="40"/>
    </location>
</feature>
<evidence type="ECO:0000256" key="1">
    <source>
        <dbReference type="ARBA" id="ARBA00004127"/>
    </source>
</evidence>
<feature type="transmembrane region" description="Helical" evidence="5">
    <location>
        <begin position="204"/>
        <end position="229"/>
    </location>
</feature>
<evidence type="ECO:0000256" key="5">
    <source>
        <dbReference type="SAM" id="Phobius"/>
    </source>
</evidence>
<gene>
    <name evidence="6" type="ORF">SAMN04487991_1089</name>
</gene>
<feature type="transmembrane region" description="Helical" evidence="5">
    <location>
        <begin position="174"/>
        <end position="192"/>
    </location>
</feature>
<evidence type="ECO:0000256" key="2">
    <source>
        <dbReference type="ARBA" id="ARBA00022692"/>
    </source>
</evidence>
<evidence type="ECO:0000313" key="7">
    <source>
        <dbReference type="Proteomes" id="UP000199630"/>
    </source>
</evidence>
<dbReference type="STRING" id="588602.SAMN04487991_1089"/>
<evidence type="ECO:0000313" key="6">
    <source>
        <dbReference type="EMBL" id="SFI86075.1"/>
    </source>
</evidence>
<dbReference type="Proteomes" id="UP000199630">
    <property type="component" value="Unassembled WGS sequence"/>
</dbReference>
<comment type="subcellular location">
    <subcellularLocation>
        <location evidence="1">Endomembrane system</location>
        <topology evidence="1">Multi-pass membrane protein</topology>
    </subcellularLocation>
</comment>
<dbReference type="RefSeq" id="WP_090058602.1">
    <property type="nucleotide sequence ID" value="NZ_FORH01000001.1"/>
</dbReference>
<keyword evidence="2 5" id="KW-0812">Transmembrane</keyword>
<keyword evidence="4 5" id="KW-0472">Membrane</keyword>
<proteinExistence type="predicted"/>
<dbReference type="GO" id="GO:0012505">
    <property type="term" value="C:endomembrane system"/>
    <property type="evidence" value="ECO:0007669"/>
    <property type="project" value="UniProtKB-SubCell"/>
</dbReference>
<evidence type="ECO:0000256" key="3">
    <source>
        <dbReference type="ARBA" id="ARBA00022989"/>
    </source>
</evidence>
<dbReference type="OrthoDB" id="5506246at2"/>
<sequence>MQALSRYKDYLKQIVYGGNDGIVTTFAVVAGFAGADATGLDKVGTLAVLIFGLANLFADATSMGLGEFLSARAARDMIRHRHRQLHRDPSLQVRGLTEHLKEHGLSTLDATTMASLAAQSPGLMAEMTLSQVEGIEDPGQGALWPRALITFISFVSFGTLPLLPYLFSTPGPNQIYYASTATFVALVLLGLLRHVATRAGLGRALGETVLVGSLCAFVAYGVGLLVAGLA</sequence>
<protein>
    <submittedName>
        <fullName evidence="6">Predicted Fe2+/Mn2+ transporter, VIT1/CCC1 family</fullName>
    </submittedName>
</protein>
<dbReference type="Pfam" id="PF01988">
    <property type="entry name" value="VIT1"/>
    <property type="match status" value="1"/>
</dbReference>
<reference evidence="7" key="1">
    <citation type="submission" date="2016-10" db="EMBL/GenBank/DDBJ databases">
        <authorList>
            <person name="Varghese N."/>
            <person name="Submissions S."/>
        </authorList>
    </citation>
    <scope>NUCLEOTIDE SEQUENCE [LARGE SCALE GENOMIC DNA]</scope>
    <source>
        <strain evidence="7">DSM 26471</strain>
    </source>
</reference>
<dbReference type="AlphaFoldDB" id="A0A1I3LNL3"/>
<dbReference type="GO" id="GO:0005384">
    <property type="term" value="F:manganese ion transmembrane transporter activity"/>
    <property type="evidence" value="ECO:0007669"/>
    <property type="project" value="InterPro"/>
</dbReference>
<dbReference type="GO" id="GO:0030026">
    <property type="term" value="P:intracellular manganese ion homeostasis"/>
    <property type="evidence" value="ECO:0007669"/>
    <property type="project" value="InterPro"/>
</dbReference>
<dbReference type="PANTHER" id="PTHR31851">
    <property type="entry name" value="FE(2+)/MN(2+) TRANSPORTER PCL1"/>
    <property type="match status" value="1"/>
</dbReference>
<keyword evidence="7" id="KW-1185">Reference proteome</keyword>